<dbReference type="Proteomes" id="UP000463951">
    <property type="component" value="Chromosome"/>
</dbReference>
<dbReference type="EMBL" id="AP019620">
    <property type="protein sequence ID" value="BBJ37445.1"/>
    <property type="molecule type" value="Genomic_DNA"/>
</dbReference>
<gene>
    <name evidence="1" type="ORF">SSPO_001630</name>
</gene>
<sequence>MQQRRKARSGQLSTGTLQELTVLDPWWNPPWPFAWQRHYHQYRSALAAGRPIPPELQRWTLTLWEQLHPHQQGLLTAIGLPALLVHSERQGHLG</sequence>
<organism evidence="1 2">
    <name type="scientific">Streptomyces antimycoticus</name>
    <dbReference type="NCBI Taxonomy" id="68175"/>
    <lineage>
        <taxon>Bacteria</taxon>
        <taxon>Bacillati</taxon>
        <taxon>Actinomycetota</taxon>
        <taxon>Actinomycetes</taxon>
        <taxon>Kitasatosporales</taxon>
        <taxon>Streptomycetaceae</taxon>
        <taxon>Streptomyces</taxon>
        <taxon>Streptomyces violaceusniger group</taxon>
    </lineage>
</organism>
<reference evidence="1 2" key="1">
    <citation type="journal article" date="2020" name="Int. J. Syst. Evol. Microbiol.">
        <title>Reclassification of Streptomyces castelarensis and Streptomyces sporoclivatus as later heterotypic synonyms of Streptomyces antimycoticus.</title>
        <authorList>
            <person name="Komaki H."/>
            <person name="Tamura T."/>
        </authorList>
    </citation>
    <scope>NUCLEOTIDE SEQUENCE [LARGE SCALE GENOMIC DNA]</scope>
    <source>
        <strain evidence="1 2">NBRC 100767</strain>
    </source>
</reference>
<dbReference type="AlphaFoldDB" id="A0A499UA42"/>
<evidence type="ECO:0000313" key="1">
    <source>
        <dbReference type="EMBL" id="BBJ37445.1"/>
    </source>
</evidence>
<accession>A0A499UA42</accession>
<name>A0A499UA42_9ACTN</name>
<proteinExistence type="predicted"/>
<evidence type="ECO:0000313" key="2">
    <source>
        <dbReference type="Proteomes" id="UP000463951"/>
    </source>
</evidence>
<protein>
    <submittedName>
        <fullName evidence="1">Uncharacterized protein</fullName>
    </submittedName>
</protein>